<keyword evidence="3" id="KW-1185">Reference proteome</keyword>
<evidence type="ECO:0000313" key="2">
    <source>
        <dbReference type="EMBL" id="ETN40539.1"/>
    </source>
</evidence>
<dbReference type="eggNOG" id="ENOG502T09I">
    <property type="taxonomic scope" value="Eukaryota"/>
</dbReference>
<dbReference type="Gene3D" id="1.25.40.10">
    <property type="entry name" value="Tetratricopeptide repeat domain"/>
    <property type="match status" value="1"/>
</dbReference>
<dbReference type="Proteomes" id="UP000030752">
    <property type="component" value="Unassembled WGS sequence"/>
</dbReference>
<reference evidence="2 3" key="1">
    <citation type="submission" date="2013-03" db="EMBL/GenBank/DDBJ databases">
        <title>The Genome Sequence of Phialophora europaea CBS 101466.</title>
        <authorList>
            <consortium name="The Broad Institute Genomics Platform"/>
            <person name="Cuomo C."/>
            <person name="de Hoog S."/>
            <person name="Gorbushina A."/>
            <person name="Walker B."/>
            <person name="Young S.K."/>
            <person name="Zeng Q."/>
            <person name="Gargeya S."/>
            <person name="Fitzgerald M."/>
            <person name="Haas B."/>
            <person name="Abouelleil A."/>
            <person name="Allen A.W."/>
            <person name="Alvarado L."/>
            <person name="Arachchi H.M."/>
            <person name="Berlin A.M."/>
            <person name="Chapman S.B."/>
            <person name="Gainer-Dewar J."/>
            <person name="Goldberg J."/>
            <person name="Griggs A."/>
            <person name="Gujja S."/>
            <person name="Hansen M."/>
            <person name="Howarth C."/>
            <person name="Imamovic A."/>
            <person name="Ireland A."/>
            <person name="Larimer J."/>
            <person name="McCowan C."/>
            <person name="Murphy C."/>
            <person name="Pearson M."/>
            <person name="Poon T.W."/>
            <person name="Priest M."/>
            <person name="Roberts A."/>
            <person name="Saif S."/>
            <person name="Shea T."/>
            <person name="Sisk P."/>
            <person name="Sykes S."/>
            <person name="Wortman J."/>
            <person name="Nusbaum C."/>
            <person name="Birren B."/>
        </authorList>
    </citation>
    <scope>NUCLEOTIDE SEQUENCE [LARGE SCALE GENOMIC DNA]</scope>
    <source>
        <strain evidence="2 3">CBS 101466</strain>
    </source>
</reference>
<accession>W2RXZ2</accession>
<organism evidence="2 3">
    <name type="scientific">Cyphellophora europaea (strain CBS 101466)</name>
    <name type="common">Phialophora europaea</name>
    <dbReference type="NCBI Taxonomy" id="1220924"/>
    <lineage>
        <taxon>Eukaryota</taxon>
        <taxon>Fungi</taxon>
        <taxon>Dikarya</taxon>
        <taxon>Ascomycota</taxon>
        <taxon>Pezizomycotina</taxon>
        <taxon>Eurotiomycetes</taxon>
        <taxon>Chaetothyriomycetidae</taxon>
        <taxon>Chaetothyriales</taxon>
        <taxon>Cyphellophoraceae</taxon>
        <taxon>Cyphellophora</taxon>
    </lineage>
</organism>
<name>W2RXZ2_CYPE1</name>
<dbReference type="RefSeq" id="XP_008717382.1">
    <property type="nucleotide sequence ID" value="XM_008719160.1"/>
</dbReference>
<protein>
    <submittedName>
        <fullName evidence="2">Uncharacterized protein</fullName>
    </submittedName>
</protein>
<dbReference type="STRING" id="1220924.W2RXZ2"/>
<proteinExistence type="predicted"/>
<feature type="compositionally biased region" description="Polar residues" evidence="1">
    <location>
        <begin position="187"/>
        <end position="205"/>
    </location>
</feature>
<dbReference type="GeneID" id="19972155"/>
<feature type="region of interest" description="Disordered" evidence="1">
    <location>
        <begin position="277"/>
        <end position="353"/>
    </location>
</feature>
<evidence type="ECO:0000256" key="1">
    <source>
        <dbReference type="SAM" id="MobiDB-lite"/>
    </source>
</evidence>
<sequence length="1082" mass="121004">MASNAPPVPSKNALRALRNLAFANPTIIFGAVGSACCAAAVSYEAQRRVRLAEQIIATKRTLRSISDGKGNARARRMFEAAEKGENFLLDPRSAGRRQRVRTHSTAIAQQDDVDNEEASIEIENIRQSLAQIPERAQSRTRRRLTSTRKDKNYATEAPVSSSAQPAGNDTRHTLSAKTPSLARRHSQANNSVPNNRSPVKGDTNTANSFLATHKLSADVAYKPHGYSSHGQAAASYAWAMDSQRQRNSASGEKVRAASMRSHKTRDYVVYGARRRQPPLDASLPSELTSTEASQPSALGGEHIYSISTANDNPRDCARPDDGWEAMADPTRLSSTEARRGANGGEKDLLNPGFDDVGEFQASTASFRRAQSDPHMHASRDNVSSPSSGTEYSQQRPFEWQSPVSDFVDLSASAAESSTGVTEEELRWVRAVGINTPDLHELEMGAYSAHVREGGLSAVYRPLKSFSSVESPFVFRHKIAAALVAGDLDEAERTFSENYNRKLQGSTPVIAIPLIRKLLADPSRRHRAAKILFPEPRRQRTRSTVQGHFARVYQYLRVICATTPNCDEWVVELRKVLDMAQAEAVELNASILLCVIQYVCGTGQVAKAEKLANSLSDEYGLEWHIDLDRVLVLAYATEHDWSPANRIMQSLQDRLVPRERPHWYSSLFRDVFERYLQDHALEPSYDYLVNAMSSWRLAPTSAISCTLIGACIRAGDYGRLRQWSETIRVMWPRLDIGTGLRANALQLDTIWAEQQATCEDIEKACLAMAFDCEDDPFSQDVRAIIQHAIESDLRRQISNCAMLSEKAHIMIKTSYTLPTLLRIGDQLLTQLDESSEPHQSAAYESLSRQLLAVARLNKVMAGCLPETPFNDAIWHESVPIAPETVDSVVPKDDLTPSIPTSLQSPHLPHIKLILPILAEHYLQQQQSRKPLSHDLLEYIISKLKYVRRLDEAASLMDLITRSPFVTGKGGKSLSPRLYSDWLDIATQLMSTRHAGKAMWALLDACRHVVLSPKMLMQAADCNAMFLPTGYAHRPVRRQKEIQYLYKRLERIRWVQMGMPNLTPSLPRWRTWGERMQEEEEHVA</sequence>
<feature type="region of interest" description="Disordered" evidence="1">
    <location>
        <begin position="133"/>
        <end position="205"/>
    </location>
</feature>
<evidence type="ECO:0000313" key="3">
    <source>
        <dbReference type="Proteomes" id="UP000030752"/>
    </source>
</evidence>
<gene>
    <name evidence="2" type="ORF">HMPREF1541_04816</name>
</gene>
<feature type="region of interest" description="Disordered" evidence="1">
    <location>
        <begin position="366"/>
        <end position="395"/>
    </location>
</feature>
<feature type="compositionally biased region" description="Polar residues" evidence="1">
    <location>
        <begin position="285"/>
        <end position="296"/>
    </location>
</feature>
<dbReference type="EMBL" id="KB822720">
    <property type="protein sequence ID" value="ETN40539.1"/>
    <property type="molecule type" value="Genomic_DNA"/>
</dbReference>
<feature type="compositionally biased region" description="Polar residues" evidence="1">
    <location>
        <begin position="380"/>
        <end position="395"/>
    </location>
</feature>
<feature type="compositionally biased region" description="Basic and acidic residues" evidence="1">
    <location>
        <begin position="369"/>
        <end position="379"/>
    </location>
</feature>
<dbReference type="AlphaFoldDB" id="W2RXZ2"/>
<dbReference type="HOGENOM" id="CLU_278973_0_0_1"/>
<feature type="compositionally biased region" description="Basic and acidic residues" evidence="1">
    <location>
        <begin position="336"/>
        <end position="348"/>
    </location>
</feature>
<feature type="compositionally biased region" description="Basic and acidic residues" evidence="1">
    <location>
        <begin position="312"/>
        <end position="321"/>
    </location>
</feature>
<dbReference type="InterPro" id="IPR011990">
    <property type="entry name" value="TPR-like_helical_dom_sf"/>
</dbReference>
<feature type="compositionally biased region" description="Polar residues" evidence="1">
    <location>
        <begin position="158"/>
        <end position="178"/>
    </location>
</feature>
<dbReference type="InParanoid" id="W2RXZ2"/>
<dbReference type="OrthoDB" id="3026777at2759"/>
<dbReference type="VEuPathDB" id="FungiDB:HMPREF1541_04816"/>